<comment type="caution">
    <text evidence="1">The sequence shown here is derived from an EMBL/GenBank/DDBJ whole genome shotgun (WGS) entry which is preliminary data.</text>
</comment>
<protein>
    <submittedName>
        <fullName evidence="1">Uncharacterized protein</fullName>
    </submittedName>
</protein>
<dbReference type="AlphaFoldDB" id="A0AAD6QBT7"/>
<gene>
    <name evidence="1" type="ORF">NC653_024032</name>
</gene>
<dbReference type="EMBL" id="JAQIZT010000009">
    <property type="protein sequence ID" value="KAJ6986317.1"/>
    <property type="molecule type" value="Genomic_DNA"/>
</dbReference>
<keyword evidence="2" id="KW-1185">Reference proteome</keyword>
<evidence type="ECO:0000313" key="1">
    <source>
        <dbReference type="EMBL" id="KAJ6986317.1"/>
    </source>
</evidence>
<evidence type="ECO:0000313" key="2">
    <source>
        <dbReference type="Proteomes" id="UP001164929"/>
    </source>
</evidence>
<name>A0AAD6QBT7_9ROSI</name>
<proteinExistence type="predicted"/>
<organism evidence="1 2">
    <name type="scientific">Populus alba x Populus x berolinensis</name>
    <dbReference type="NCBI Taxonomy" id="444605"/>
    <lineage>
        <taxon>Eukaryota</taxon>
        <taxon>Viridiplantae</taxon>
        <taxon>Streptophyta</taxon>
        <taxon>Embryophyta</taxon>
        <taxon>Tracheophyta</taxon>
        <taxon>Spermatophyta</taxon>
        <taxon>Magnoliopsida</taxon>
        <taxon>eudicotyledons</taxon>
        <taxon>Gunneridae</taxon>
        <taxon>Pentapetalae</taxon>
        <taxon>rosids</taxon>
        <taxon>fabids</taxon>
        <taxon>Malpighiales</taxon>
        <taxon>Salicaceae</taxon>
        <taxon>Saliceae</taxon>
        <taxon>Populus</taxon>
    </lineage>
</organism>
<dbReference type="Proteomes" id="UP001164929">
    <property type="component" value="Chromosome 9"/>
</dbReference>
<reference evidence="1" key="1">
    <citation type="journal article" date="2023" name="Mol. Ecol. Resour.">
        <title>Chromosome-level genome assembly of a triploid poplar Populus alba 'Berolinensis'.</title>
        <authorList>
            <person name="Chen S."/>
            <person name="Yu Y."/>
            <person name="Wang X."/>
            <person name="Wang S."/>
            <person name="Zhang T."/>
            <person name="Zhou Y."/>
            <person name="He R."/>
            <person name="Meng N."/>
            <person name="Wang Y."/>
            <person name="Liu W."/>
            <person name="Liu Z."/>
            <person name="Liu J."/>
            <person name="Guo Q."/>
            <person name="Huang H."/>
            <person name="Sederoff R.R."/>
            <person name="Wang G."/>
            <person name="Qu G."/>
            <person name="Chen S."/>
        </authorList>
    </citation>
    <scope>NUCLEOTIDE SEQUENCE</scope>
    <source>
        <strain evidence="1">SC-2020</strain>
    </source>
</reference>
<sequence length="143" mass="16326">MHLVWRRYTILLRRTIINLTHAIRMTKPNFGGSHYFEVAEAAVVSRMLSEKENVLLEEQWIMVDKTTVVRQGLTVALDRIPVIRYGLSLSHNLNRFVHFQLYCGQADGILIDSIPSAGALKEKANKYTAFTMSRTYIVTGKEA</sequence>
<accession>A0AAD6QBT7</accession>